<keyword evidence="4" id="KW-0540">Nuclease</keyword>
<evidence type="ECO:0000256" key="1">
    <source>
        <dbReference type="ARBA" id="ARBA00000077"/>
    </source>
</evidence>
<sequence>MNNRKVCYNDIGKIIVNPKLVYVRNLDSLRINGQKSLFELLQDEGISSIFIYYYCSLGRFCTEFAIEESYSSQFASLILQITKKYNLSEIYALRVDFHFNQLYPNCYDFEQVKPLLPSKAKKILYKNSQSMLLYRMLLASHQAHNLTLKAFFFKNFIDFLPNIDFSQHPSIHKILKTKVITDDLILNFPYHDSLTELLKYDSALPKSHCTYTPLFLPHSNTDPNNLIPPSDIPSPTKLFKNSLSPTKPKNINSDGFKANTHHSYFKNNWSSITVEQINEIVPTPSNTRLIAYTDGAFVSQSPNKDFGITGIGIYFDPPLIPCIYQKVSFKKSSAYAELFSITTALQTLLKFFTKTKASSTPHPEITPNTANPNYSSKIKSSLISPYLNISQISEIWIVSDSRYAIDGINLNFPNWLSNSGKNKKGSRISNFAEFCKISSLSLSLQALNFSLYFQYLPSHSGILGNEAADLLARAATLS</sequence>
<dbReference type="GO" id="GO:0043137">
    <property type="term" value="P:DNA replication, removal of RNA primer"/>
    <property type="evidence" value="ECO:0007669"/>
    <property type="project" value="TreeGrafter"/>
</dbReference>
<keyword evidence="5" id="KW-0479">Metal-binding</keyword>
<evidence type="ECO:0000256" key="6">
    <source>
        <dbReference type="ARBA" id="ARBA00022759"/>
    </source>
</evidence>
<keyword evidence="7" id="KW-0378">Hydrolase</keyword>
<evidence type="ECO:0000256" key="4">
    <source>
        <dbReference type="ARBA" id="ARBA00022722"/>
    </source>
</evidence>
<comment type="catalytic activity">
    <reaction evidence="1">
        <text>Endonucleolytic cleavage to 5'-phosphomonoester.</text>
        <dbReference type="EC" id="3.1.26.4"/>
    </reaction>
</comment>
<proteinExistence type="inferred from homology"/>
<dbReference type="PANTHER" id="PTHR10642:SF26">
    <property type="entry name" value="RIBONUCLEASE H1"/>
    <property type="match status" value="1"/>
</dbReference>
<dbReference type="EC" id="3.1.26.4" evidence="3"/>
<evidence type="ECO:0000256" key="2">
    <source>
        <dbReference type="ARBA" id="ARBA00005300"/>
    </source>
</evidence>
<evidence type="ECO:0000313" key="9">
    <source>
        <dbReference type="EMBL" id="OMJ22878.1"/>
    </source>
</evidence>
<accession>A0A1R1Y7L4</accession>
<dbReference type="GO" id="GO:0004523">
    <property type="term" value="F:RNA-DNA hybrid ribonuclease activity"/>
    <property type="evidence" value="ECO:0007669"/>
    <property type="project" value="UniProtKB-EC"/>
</dbReference>
<dbReference type="InterPro" id="IPR002156">
    <property type="entry name" value="RNaseH_domain"/>
</dbReference>
<keyword evidence="10" id="KW-1185">Reference proteome</keyword>
<dbReference type="OrthoDB" id="245563at2759"/>
<dbReference type="InterPro" id="IPR050092">
    <property type="entry name" value="RNase_H"/>
</dbReference>
<protein>
    <recommendedName>
        <fullName evidence="3">ribonuclease H</fullName>
        <ecNumber evidence="3">3.1.26.4</ecNumber>
    </recommendedName>
</protein>
<dbReference type="AlphaFoldDB" id="A0A1R1Y7L4"/>
<dbReference type="PROSITE" id="PS50879">
    <property type="entry name" value="RNASE_H_1"/>
    <property type="match status" value="1"/>
</dbReference>
<comment type="similarity">
    <text evidence="2">Belongs to the RNase H family.</text>
</comment>
<dbReference type="Proteomes" id="UP000187429">
    <property type="component" value="Unassembled WGS sequence"/>
</dbReference>
<dbReference type="SUPFAM" id="SSF53098">
    <property type="entry name" value="Ribonuclease H-like"/>
    <property type="match status" value="1"/>
</dbReference>
<evidence type="ECO:0000256" key="3">
    <source>
        <dbReference type="ARBA" id="ARBA00012180"/>
    </source>
</evidence>
<evidence type="ECO:0000256" key="7">
    <source>
        <dbReference type="ARBA" id="ARBA00022801"/>
    </source>
</evidence>
<dbReference type="GO" id="GO:0003676">
    <property type="term" value="F:nucleic acid binding"/>
    <property type="evidence" value="ECO:0007669"/>
    <property type="project" value="InterPro"/>
</dbReference>
<reference evidence="10" key="1">
    <citation type="submission" date="2017-01" db="EMBL/GenBank/DDBJ databases">
        <authorList>
            <person name="Wang Y."/>
            <person name="White M."/>
            <person name="Kvist S."/>
            <person name="Moncalvo J.-M."/>
        </authorList>
    </citation>
    <scope>NUCLEOTIDE SEQUENCE [LARGE SCALE GENOMIC DNA]</scope>
    <source>
        <strain evidence="10">ID-206-W2</strain>
    </source>
</reference>
<dbReference type="InterPro" id="IPR036397">
    <property type="entry name" value="RNaseH_sf"/>
</dbReference>
<organism evidence="9 10">
    <name type="scientific">Smittium culicis</name>
    <dbReference type="NCBI Taxonomy" id="133412"/>
    <lineage>
        <taxon>Eukaryota</taxon>
        <taxon>Fungi</taxon>
        <taxon>Fungi incertae sedis</taxon>
        <taxon>Zoopagomycota</taxon>
        <taxon>Kickxellomycotina</taxon>
        <taxon>Harpellomycetes</taxon>
        <taxon>Harpellales</taxon>
        <taxon>Legeriomycetaceae</taxon>
        <taxon>Smittium</taxon>
    </lineage>
</organism>
<dbReference type="InterPro" id="IPR012337">
    <property type="entry name" value="RNaseH-like_sf"/>
</dbReference>
<evidence type="ECO:0000256" key="5">
    <source>
        <dbReference type="ARBA" id="ARBA00022723"/>
    </source>
</evidence>
<gene>
    <name evidence="9" type="ORF">AYI69_g5228</name>
</gene>
<name>A0A1R1Y7L4_9FUNG</name>
<dbReference type="EMBL" id="LSSM01002144">
    <property type="protein sequence ID" value="OMJ22878.1"/>
    <property type="molecule type" value="Genomic_DNA"/>
</dbReference>
<dbReference type="Gene3D" id="3.30.420.10">
    <property type="entry name" value="Ribonuclease H-like superfamily/Ribonuclease H"/>
    <property type="match status" value="1"/>
</dbReference>
<feature type="domain" description="RNase H type-1" evidence="8">
    <location>
        <begin position="285"/>
        <end position="477"/>
    </location>
</feature>
<evidence type="ECO:0000313" key="10">
    <source>
        <dbReference type="Proteomes" id="UP000187429"/>
    </source>
</evidence>
<dbReference type="GO" id="GO:0046872">
    <property type="term" value="F:metal ion binding"/>
    <property type="evidence" value="ECO:0007669"/>
    <property type="project" value="UniProtKB-KW"/>
</dbReference>
<comment type="caution">
    <text evidence="9">The sequence shown here is derived from an EMBL/GenBank/DDBJ whole genome shotgun (WGS) entry which is preliminary data.</text>
</comment>
<dbReference type="Pfam" id="PF00075">
    <property type="entry name" value="RNase_H"/>
    <property type="match status" value="1"/>
</dbReference>
<evidence type="ECO:0000259" key="8">
    <source>
        <dbReference type="PROSITE" id="PS50879"/>
    </source>
</evidence>
<dbReference type="PANTHER" id="PTHR10642">
    <property type="entry name" value="RIBONUCLEASE H1"/>
    <property type="match status" value="1"/>
</dbReference>
<keyword evidence="6" id="KW-0255">Endonuclease</keyword>